<feature type="chain" id="PRO_5032331542" evidence="11">
    <location>
        <begin position="25"/>
        <end position="372"/>
    </location>
</feature>
<keyword evidence="8" id="KW-0626">Porin</keyword>
<dbReference type="AlphaFoldDB" id="A0A7R6SSQ8"/>
<dbReference type="RefSeq" id="WP_019621489.1">
    <property type="nucleotide sequence ID" value="NZ_AP014545.1"/>
</dbReference>
<evidence type="ECO:0000256" key="4">
    <source>
        <dbReference type="ARBA" id="ARBA00022452"/>
    </source>
</evidence>
<keyword evidence="9" id="KW-0472">Membrane</keyword>
<proteinExistence type="predicted"/>
<evidence type="ECO:0000256" key="7">
    <source>
        <dbReference type="ARBA" id="ARBA00023065"/>
    </source>
</evidence>
<keyword evidence="4" id="KW-1134">Transmembrane beta strand</keyword>
<evidence type="ECO:0000256" key="6">
    <source>
        <dbReference type="ARBA" id="ARBA00022729"/>
    </source>
</evidence>
<comment type="subcellular location">
    <subcellularLocation>
        <location evidence="1">Cell outer membrane</location>
        <topology evidence="1">Multi-pass membrane protein</topology>
    </subcellularLocation>
</comment>
<dbReference type="Proteomes" id="UP000595663">
    <property type="component" value="Chromosome"/>
</dbReference>
<dbReference type="PANTHER" id="PTHR34501:SF9">
    <property type="entry name" value="MAJOR OUTER MEMBRANE PROTEIN P.IA"/>
    <property type="match status" value="1"/>
</dbReference>
<evidence type="ECO:0000256" key="9">
    <source>
        <dbReference type="ARBA" id="ARBA00023136"/>
    </source>
</evidence>
<dbReference type="GO" id="GO:0015288">
    <property type="term" value="F:porin activity"/>
    <property type="evidence" value="ECO:0007669"/>
    <property type="project" value="UniProtKB-KW"/>
</dbReference>
<accession>A0A7R6SSQ8</accession>
<keyword evidence="5" id="KW-0812">Transmembrane</keyword>
<evidence type="ECO:0000313" key="13">
    <source>
        <dbReference type="EMBL" id="BBB25890.1"/>
    </source>
</evidence>
<keyword evidence="6 11" id="KW-0732">Signal</keyword>
<dbReference type="InterPro" id="IPR050298">
    <property type="entry name" value="Gram-neg_bact_OMP"/>
</dbReference>
<dbReference type="KEGG" id="ajp:AMJAP_1295"/>
<dbReference type="Pfam" id="PF13609">
    <property type="entry name" value="Porin_4"/>
    <property type="match status" value="1"/>
</dbReference>
<keyword evidence="7" id="KW-0406">Ion transport</keyword>
<dbReference type="PANTHER" id="PTHR34501">
    <property type="entry name" value="PROTEIN YDDL-RELATED"/>
    <property type="match status" value="1"/>
</dbReference>
<evidence type="ECO:0000256" key="3">
    <source>
        <dbReference type="ARBA" id="ARBA00022448"/>
    </source>
</evidence>
<keyword evidence="10" id="KW-0998">Cell outer membrane</keyword>
<evidence type="ECO:0000256" key="1">
    <source>
        <dbReference type="ARBA" id="ARBA00004571"/>
    </source>
</evidence>
<protein>
    <submittedName>
        <fullName evidence="13">Outer membrane protein</fullName>
    </submittedName>
</protein>
<feature type="signal peptide" evidence="11">
    <location>
        <begin position="1"/>
        <end position="24"/>
    </location>
</feature>
<gene>
    <name evidence="13" type="ORF">AMJAP_1295</name>
</gene>
<dbReference type="SUPFAM" id="SSF56935">
    <property type="entry name" value="Porins"/>
    <property type="match status" value="1"/>
</dbReference>
<feature type="domain" description="Porin" evidence="12">
    <location>
        <begin position="13"/>
        <end position="353"/>
    </location>
</feature>
<keyword evidence="3" id="KW-0813">Transport</keyword>
<comment type="subunit">
    <text evidence="2">Homotrimer.</text>
</comment>
<evidence type="ECO:0000256" key="2">
    <source>
        <dbReference type="ARBA" id="ARBA00011233"/>
    </source>
</evidence>
<dbReference type="InterPro" id="IPR023614">
    <property type="entry name" value="Porin_dom_sf"/>
</dbReference>
<reference evidence="13 14" key="1">
    <citation type="journal article" date="2008" name="Int. J. Syst. Evol. Microbiol.">
        <title>Amphritea japonica sp. nov. and Amphritea balenae sp. nov., isolated from the sediment adjacent to sperm whale carcasses off Kagoshima, Japan.</title>
        <authorList>
            <person name="Miyazaki M."/>
            <person name="Nogi Y."/>
            <person name="Fujiwara Y."/>
            <person name="Kawato M."/>
            <person name="Nagahama T."/>
            <person name="Kubokawa K."/>
            <person name="Horikoshi K."/>
        </authorList>
    </citation>
    <scope>NUCLEOTIDE SEQUENCE [LARGE SCALE GENOMIC DNA]</scope>
    <source>
        <strain evidence="13 14">ATCC BAA-1530</strain>
    </source>
</reference>
<evidence type="ECO:0000256" key="5">
    <source>
        <dbReference type="ARBA" id="ARBA00022692"/>
    </source>
</evidence>
<dbReference type="GO" id="GO:0009279">
    <property type="term" value="C:cell outer membrane"/>
    <property type="evidence" value="ECO:0007669"/>
    <property type="project" value="UniProtKB-SubCell"/>
</dbReference>
<evidence type="ECO:0000256" key="10">
    <source>
        <dbReference type="ARBA" id="ARBA00023237"/>
    </source>
</evidence>
<evidence type="ECO:0000259" key="12">
    <source>
        <dbReference type="Pfam" id="PF13609"/>
    </source>
</evidence>
<dbReference type="InterPro" id="IPR033900">
    <property type="entry name" value="Gram_neg_porin_domain"/>
</dbReference>
<sequence>MNNKKLWRSMPLALAVVLSNSAMAEISLYDQDGTTFSVDGHFNAFYTYQDSEDKVADTSVKTSRVRMGFLPNYIGFNVSKQIDDLKVGGRSSFWVSINDSNQDGDGTKTDSMIDVRQFYATVDGDFGQVLFGKDFGLYGRSNIFGDELLMGVGFAPAASSNTTFGNITTGYPYANPTAQITYRSPVMSGLQVAVGVLDPNTTSTTAAGDTNSARFETEATYTADYDGVALKAWVGGAIGDSVTSGVDASGISYGARVAAAGFALTASGFNQEGISHVFASNTLTDSAESEGYLVQGSYSFDANRVVLSYGQTEATAAGSSVTSQDDLTGIALFHKVNDNLGLVAEYTVHKTDNGTVDLTQTDTFALGATLSW</sequence>
<evidence type="ECO:0000313" key="14">
    <source>
        <dbReference type="Proteomes" id="UP000595663"/>
    </source>
</evidence>
<dbReference type="Gene3D" id="2.40.160.10">
    <property type="entry name" value="Porin"/>
    <property type="match status" value="1"/>
</dbReference>
<dbReference type="GO" id="GO:0046930">
    <property type="term" value="C:pore complex"/>
    <property type="evidence" value="ECO:0007669"/>
    <property type="project" value="UniProtKB-KW"/>
</dbReference>
<keyword evidence="14" id="KW-1185">Reference proteome</keyword>
<dbReference type="EMBL" id="AP014545">
    <property type="protein sequence ID" value="BBB25890.1"/>
    <property type="molecule type" value="Genomic_DNA"/>
</dbReference>
<evidence type="ECO:0000256" key="8">
    <source>
        <dbReference type="ARBA" id="ARBA00023114"/>
    </source>
</evidence>
<organism evidence="13 14">
    <name type="scientific">Amphritea japonica ATCC BAA-1530</name>
    <dbReference type="NCBI Taxonomy" id="1278309"/>
    <lineage>
        <taxon>Bacteria</taxon>
        <taxon>Pseudomonadati</taxon>
        <taxon>Pseudomonadota</taxon>
        <taxon>Gammaproteobacteria</taxon>
        <taxon>Oceanospirillales</taxon>
        <taxon>Oceanospirillaceae</taxon>
        <taxon>Amphritea</taxon>
    </lineage>
</organism>
<name>A0A7R6SSQ8_9GAMM</name>
<dbReference type="GO" id="GO:0006811">
    <property type="term" value="P:monoatomic ion transport"/>
    <property type="evidence" value="ECO:0007669"/>
    <property type="project" value="UniProtKB-KW"/>
</dbReference>
<evidence type="ECO:0000256" key="11">
    <source>
        <dbReference type="SAM" id="SignalP"/>
    </source>
</evidence>